<feature type="region of interest" description="Disordered" evidence="1">
    <location>
        <begin position="168"/>
        <end position="191"/>
    </location>
</feature>
<proteinExistence type="predicted"/>
<evidence type="ECO:0000313" key="4">
    <source>
        <dbReference type="Proteomes" id="UP000656881"/>
    </source>
</evidence>
<evidence type="ECO:0000256" key="2">
    <source>
        <dbReference type="SAM" id="SignalP"/>
    </source>
</evidence>
<comment type="caution">
    <text evidence="3">The sequence shown here is derived from an EMBL/GenBank/DDBJ whole genome shotgun (WGS) entry which is preliminary data.</text>
</comment>
<accession>A0ABQ2LKB1</accession>
<protein>
    <recommendedName>
        <fullName evidence="5">Lipoprotein</fullName>
    </recommendedName>
</protein>
<feature type="compositionally biased region" description="Acidic residues" evidence="1">
    <location>
        <begin position="172"/>
        <end position="181"/>
    </location>
</feature>
<dbReference type="Gene3D" id="2.50.20.20">
    <property type="match status" value="1"/>
</dbReference>
<gene>
    <name evidence="3" type="ORF">GCM10012286_07230</name>
</gene>
<evidence type="ECO:0008006" key="5">
    <source>
        <dbReference type="Google" id="ProtNLM"/>
    </source>
</evidence>
<dbReference type="Proteomes" id="UP000656881">
    <property type="component" value="Unassembled WGS sequence"/>
</dbReference>
<reference evidence="4" key="1">
    <citation type="journal article" date="2019" name="Int. J. Syst. Evol. Microbiol.">
        <title>The Global Catalogue of Microorganisms (GCM) 10K type strain sequencing project: providing services to taxonomists for standard genome sequencing and annotation.</title>
        <authorList>
            <consortium name="The Broad Institute Genomics Platform"/>
            <consortium name="The Broad Institute Genome Sequencing Center for Infectious Disease"/>
            <person name="Wu L."/>
            <person name="Ma J."/>
        </authorList>
    </citation>
    <scope>NUCLEOTIDE SEQUENCE [LARGE SCALE GENOMIC DNA]</scope>
    <source>
        <strain evidence="4">CGMCC 4.7349</strain>
    </source>
</reference>
<dbReference type="SUPFAM" id="SSF89392">
    <property type="entry name" value="Prokaryotic lipoproteins and lipoprotein localization factors"/>
    <property type="match status" value="1"/>
</dbReference>
<evidence type="ECO:0000256" key="1">
    <source>
        <dbReference type="SAM" id="MobiDB-lite"/>
    </source>
</evidence>
<keyword evidence="2" id="KW-0732">Signal</keyword>
<feature type="compositionally biased region" description="Basic and acidic residues" evidence="1">
    <location>
        <begin position="256"/>
        <end position="270"/>
    </location>
</feature>
<dbReference type="InterPro" id="IPR029046">
    <property type="entry name" value="LolA/LolB/LppX"/>
</dbReference>
<sequence length="270" mass="28817">MSQLSRMRLRTAGAVCGAAALALLVPACSDDDGGKGDSKDGTADLSAQEISDKAKKELLDAKSVHLTLTDKGSDVDKDDPAHMDLTLDRDGNCAGTLKFGGTGGSAELVKQGDKVWMKPDQAFWKNQVPGGQGDAAAELFKDRYIHGSTNDDMLKGLAEVCDLKELQKSVNEDSDDTDDSDESKNLKKGKVTTVDDTRVVPLTGKDDDGNDTTLYVAAKGKPYLIRATEKGTGTDKTTTLTDYDKPVPTKTPSAKDSVDISKLQEELQQT</sequence>
<organism evidence="3 4">
    <name type="scientific">Streptomyces lasiicapitis</name>
    <dbReference type="NCBI Taxonomy" id="1923961"/>
    <lineage>
        <taxon>Bacteria</taxon>
        <taxon>Bacillati</taxon>
        <taxon>Actinomycetota</taxon>
        <taxon>Actinomycetes</taxon>
        <taxon>Kitasatosporales</taxon>
        <taxon>Streptomycetaceae</taxon>
        <taxon>Streptomyces</taxon>
    </lineage>
</organism>
<feature type="region of interest" description="Disordered" evidence="1">
    <location>
        <begin position="228"/>
        <end position="270"/>
    </location>
</feature>
<keyword evidence="4" id="KW-1185">Reference proteome</keyword>
<feature type="signal peptide" evidence="2">
    <location>
        <begin position="1"/>
        <end position="29"/>
    </location>
</feature>
<evidence type="ECO:0000313" key="3">
    <source>
        <dbReference type="EMBL" id="GGO35919.1"/>
    </source>
</evidence>
<name>A0ABQ2LKB1_9ACTN</name>
<feature type="chain" id="PRO_5045947091" description="Lipoprotein" evidence="2">
    <location>
        <begin position="30"/>
        <end position="270"/>
    </location>
</feature>
<dbReference type="EMBL" id="BMNG01000001">
    <property type="protein sequence ID" value="GGO35919.1"/>
    <property type="molecule type" value="Genomic_DNA"/>
</dbReference>